<dbReference type="GO" id="GO:0005886">
    <property type="term" value="C:plasma membrane"/>
    <property type="evidence" value="ECO:0007669"/>
    <property type="project" value="UniProtKB-SubCell"/>
</dbReference>
<dbReference type="PANTHER" id="PTHR33445">
    <property type="entry name" value="ATP SYNTHASE SUBUNIT B', CHLOROPLASTIC"/>
    <property type="match status" value="1"/>
</dbReference>
<comment type="subunit">
    <text evidence="13">F-type ATPases have 2 components, F(1) - the catalytic core - and F(0) - the membrane proton channel. F(1) has five subunits: alpha(3), beta(3), gamma(1), delta(1), epsilon(1). F(0) has three main subunits: a(1), b(2) and c(10-14). The alpha and beta chains form an alternating ring which encloses part of the gamma chain. F(1) is attached to F(0) by a central stalk formed by the gamma and epsilon chains, while a peripheral stalk is formed by the delta and b chains.</text>
</comment>
<feature type="transmembrane region" description="Helical" evidence="13">
    <location>
        <begin position="71"/>
        <end position="90"/>
    </location>
</feature>
<gene>
    <name evidence="13" type="primary">atpF</name>
    <name evidence="16" type="ORF">GCM10011273_24270</name>
</gene>
<evidence type="ECO:0000256" key="9">
    <source>
        <dbReference type="ARBA" id="ARBA00023310"/>
    </source>
</evidence>
<keyword evidence="2 13" id="KW-0813">Transport</keyword>
<dbReference type="PANTHER" id="PTHR33445:SF1">
    <property type="entry name" value="ATP SYNTHASE SUBUNIT B"/>
    <property type="match status" value="1"/>
</dbReference>
<keyword evidence="9 13" id="KW-0066">ATP synthesis</keyword>
<comment type="similarity">
    <text evidence="1 13 14">Belongs to the ATPase B chain family.</text>
</comment>
<reference evidence="16" key="2">
    <citation type="submission" date="2020-09" db="EMBL/GenBank/DDBJ databases">
        <authorList>
            <person name="Sun Q."/>
            <person name="Kim S."/>
        </authorList>
    </citation>
    <scope>NUCLEOTIDE SEQUENCE</scope>
    <source>
        <strain evidence="16">KCTC 32296</strain>
    </source>
</reference>
<evidence type="ECO:0000256" key="10">
    <source>
        <dbReference type="ARBA" id="ARBA00025198"/>
    </source>
</evidence>
<keyword evidence="3 13" id="KW-0138">CF(0)</keyword>
<dbReference type="GO" id="GO:0012505">
    <property type="term" value="C:endomembrane system"/>
    <property type="evidence" value="ECO:0007669"/>
    <property type="project" value="UniProtKB-SubCell"/>
</dbReference>
<name>A0A918UVY1_9CAUL</name>
<keyword evidence="7 13" id="KW-0406">Ion transport</keyword>
<evidence type="ECO:0000256" key="12">
    <source>
        <dbReference type="ARBA" id="ARBA00037847"/>
    </source>
</evidence>
<comment type="caution">
    <text evidence="16">The sequence shown here is derived from an EMBL/GenBank/DDBJ whole genome shotgun (WGS) entry which is preliminary data.</text>
</comment>
<keyword evidence="6 13" id="KW-1133">Transmembrane helix</keyword>
<dbReference type="GO" id="GO:0046961">
    <property type="term" value="F:proton-transporting ATPase activity, rotational mechanism"/>
    <property type="evidence" value="ECO:0007669"/>
    <property type="project" value="TreeGrafter"/>
</dbReference>
<feature type="compositionally biased region" description="Basic and acidic residues" evidence="15">
    <location>
        <begin position="39"/>
        <end position="55"/>
    </location>
</feature>
<keyword evidence="8 13" id="KW-0472">Membrane</keyword>
<reference evidence="16" key="1">
    <citation type="journal article" date="2014" name="Int. J. Syst. Evol. Microbiol.">
        <title>Complete genome sequence of Corynebacterium casei LMG S-19264T (=DSM 44701T), isolated from a smear-ripened cheese.</title>
        <authorList>
            <consortium name="US DOE Joint Genome Institute (JGI-PGF)"/>
            <person name="Walter F."/>
            <person name="Albersmeier A."/>
            <person name="Kalinowski J."/>
            <person name="Ruckert C."/>
        </authorList>
    </citation>
    <scope>NUCLEOTIDE SEQUENCE</scope>
    <source>
        <strain evidence="16">KCTC 32296</strain>
    </source>
</reference>
<dbReference type="InterPro" id="IPR050059">
    <property type="entry name" value="ATP_synthase_B_chain"/>
</dbReference>
<evidence type="ECO:0000313" key="16">
    <source>
        <dbReference type="EMBL" id="GGZ37063.1"/>
    </source>
</evidence>
<dbReference type="GO" id="GO:0046933">
    <property type="term" value="F:proton-transporting ATP synthase activity, rotational mechanism"/>
    <property type="evidence" value="ECO:0007669"/>
    <property type="project" value="UniProtKB-UniRule"/>
</dbReference>
<evidence type="ECO:0000256" key="13">
    <source>
        <dbReference type="HAMAP-Rule" id="MF_01398"/>
    </source>
</evidence>
<dbReference type="InterPro" id="IPR002146">
    <property type="entry name" value="ATP_synth_b/b'su_bac/chlpt"/>
</dbReference>
<dbReference type="GO" id="GO:0045259">
    <property type="term" value="C:proton-transporting ATP synthase complex"/>
    <property type="evidence" value="ECO:0007669"/>
    <property type="project" value="UniProtKB-KW"/>
</dbReference>
<dbReference type="AlphaFoldDB" id="A0A918UVY1"/>
<dbReference type="Proteomes" id="UP000662572">
    <property type="component" value="Unassembled WGS sequence"/>
</dbReference>
<evidence type="ECO:0000256" key="14">
    <source>
        <dbReference type="RuleBase" id="RU003848"/>
    </source>
</evidence>
<keyword evidence="5 13" id="KW-0375">Hydrogen ion transport</keyword>
<dbReference type="Pfam" id="PF00430">
    <property type="entry name" value="ATP-synt_B"/>
    <property type="match status" value="1"/>
</dbReference>
<proteinExistence type="inferred from homology"/>
<evidence type="ECO:0000256" key="7">
    <source>
        <dbReference type="ARBA" id="ARBA00023065"/>
    </source>
</evidence>
<evidence type="ECO:0000256" key="3">
    <source>
        <dbReference type="ARBA" id="ARBA00022547"/>
    </source>
</evidence>
<feature type="region of interest" description="Disordered" evidence="15">
    <location>
        <begin position="35"/>
        <end position="55"/>
    </location>
</feature>
<comment type="subcellular location">
    <subcellularLocation>
        <location evidence="13">Cell membrane</location>
        <topology evidence="13">Single-pass membrane protein</topology>
    </subcellularLocation>
    <subcellularLocation>
        <location evidence="12">Endomembrane system</location>
        <topology evidence="12">Single-pass membrane protein</topology>
    </subcellularLocation>
</comment>
<accession>A0A918UVY1</accession>
<comment type="function">
    <text evidence="10 13">F(1)F(0) ATP synthase produces ATP from ADP in the presence of a proton or sodium gradient. F-type ATPases consist of two structural domains, F(1) containing the extramembraneous catalytic core and F(0) containing the membrane proton channel, linked together by a central stalk and a peripheral stalk. During catalysis, ATP synthesis in the catalytic domain of F(1) is coupled via a rotary mechanism of the central stalk subunits to proton translocation.</text>
</comment>
<evidence type="ECO:0000256" key="1">
    <source>
        <dbReference type="ARBA" id="ARBA00005513"/>
    </source>
</evidence>
<evidence type="ECO:0000256" key="8">
    <source>
        <dbReference type="ARBA" id="ARBA00023136"/>
    </source>
</evidence>
<evidence type="ECO:0000256" key="4">
    <source>
        <dbReference type="ARBA" id="ARBA00022692"/>
    </source>
</evidence>
<evidence type="ECO:0000313" key="17">
    <source>
        <dbReference type="Proteomes" id="UP000662572"/>
    </source>
</evidence>
<evidence type="ECO:0000256" key="11">
    <source>
        <dbReference type="ARBA" id="ARBA00025614"/>
    </source>
</evidence>
<sequence length="216" mass="22463">MMSAANDTLAMSPAAEPSDTAPVTTVATLDPVATAPADAHADTHESTEHAGGEAHAKGLPQFQTEHWAGQIVWLVIIFTILYIAIAKMFAPKLRGVISTRGSTISEDLANARAIRDEAEAQAKMSAEETAAAHAAARKLASDAKAKAAAESAKVQAEEDAKLNALIEDAETSIRASRDKAMAYVEDIATETASVLVEKLTGKAATKTALKAALSKA</sequence>
<keyword evidence="17" id="KW-1185">Reference proteome</keyword>
<evidence type="ECO:0000256" key="2">
    <source>
        <dbReference type="ARBA" id="ARBA00022448"/>
    </source>
</evidence>
<evidence type="ECO:0000256" key="6">
    <source>
        <dbReference type="ARBA" id="ARBA00022989"/>
    </source>
</evidence>
<comment type="function">
    <text evidence="11">Component of the F(0) channel, it forms part of the peripheral stalk, linking F(1) to F(0). The b'-subunit is a diverged and duplicated form of b found in plants and photosynthetic bacteria.</text>
</comment>
<dbReference type="EMBL" id="BMZB01000003">
    <property type="protein sequence ID" value="GGZ37063.1"/>
    <property type="molecule type" value="Genomic_DNA"/>
</dbReference>
<feature type="region of interest" description="Disordered" evidence="15">
    <location>
        <begin position="1"/>
        <end position="21"/>
    </location>
</feature>
<evidence type="ECO:0000256" key="15">
    <source>
        <dbReference type="SAM" id="MobiDB-lite"/>
    </source>
</evidence>
<dbReference type="HAMAP" id="MF_01398">
    <property type="entry name" value="ATP_synth_b_bprime"/>
    <property type="match status" value="1"/>
</dbReference>
<organism evidence="16 17">
    <name type="scientific">Asticcacaulis endophyticus</name>
    <dbReference type="NCBI Taxonomy" id="1395890"/>
    <lineage>
        <taxon>Bacteria</taxon>
        <taxon>Pseudomonadati</taxon>
        <taxon>Pseudomonadota</taxon>
        <taxon>Alphaproteobacteria</taxon>
        <taxon>Caulobacterales</taxon>
        <taxon>Caulobacteraceae</taxon>
        <taxon>Asticcacaulis</taxon>
    </lineage>
</organism>
<protein>
    <recommendedName>
        <fullName evidence="13">ATP synthase subunit b</fullName>
    </recommendedName>
    <alternativeName>
        <fullName evidence="13">ATP synthase F(0) sector subunit b</fullName>
    </alternativeName>
    <alternativeName>
        <fullName evidence="13">ATPase subunit I</fullName>
    </alternativeName>
    <alternativeName>
        <fullName evidence="13">F-type ATPase subunit b</fullName>
        <shortName evidence="13">F-ATPase subunit b</shortName>
    </alternativeName>
</protein>
<evidence type="ECO:0000256" key="5">
    <source>
        <dbReference type="ARBA" id="ARBA00022781"/>
    </source>
</evidence>
<keyword evidence="4 13" id="KW-0812">Transmembrane</keyword>
<keyword evidence="13" id="KW-1003">Cell membrane</keyword>
<dbReference type="RefSeq" id="WP_229807727.1">
    <property type="nucleotide sequence ID" value="NZ_BMZB01000003.1"/>
</dbReference>